<evidence type="ECO:0000313" key="8">
    <source>
        <dbReference type="Proteomes" id="UP001596356"/>
    </source>
</evidence>
<dbReference type="Gene3D" id="3.30.70.1020">
    <property type="entry name" value="Trehalose-6-phosphate phosphatase related protein, domain 2"/>
    <property type="match status" value="1"/>
</dbReference>
<comment type="similarity">
    <text evidence="3 6">Belongs to the trehalose phosphatase family.</text>
</comment>
<evidence type="ECO:0000313" key="7">
    <source>
        <dbReference type="EMBL" id="MFC6715293.1"/>
    </source>
</evidence>
<dbReference type="NCBIfam" id="TIGR01484">
    <property type="entry name" value="HAD-SF-IIB"/>
    <property type="match status" value="1"/>
</dbReference>
<evidence type="ECO:0000256" key="2">
    <source>
        <dbReference type="ARBA" id="ARBA00005199"/>
    </source>
</evidence>
<comment type="function">
    <text evidence="5 6">Removes the phosphate from trehalose 6-phosphate to produce free trehalose.</text>
</comment>
<protein>
    <recommendedName>
        <fullName evidence="6">Trehalose 6-phosphate phosphatase</fullName>
        <ecNumber evidence="6">3.1.3.12</ecNumber>
    </recommendedName>
</protein>
<gene>
    <name evidence="7" type="primary">otsB</name>
    <name evidence="7" type="ORF">ACFQBT_16320</name>
</gene>
<dbReference type="SUPFAM" id="SSF56784">
    <property type="entry name" value="HAD-like"/>
    <property type="match status" value="1"/>
</dbReference>
<proteinExistence type="inferred from homology"/>
<dbReference type="PANTHER" id="PTHR43768:SF3">
    <property type="entry name" value="TREHALOSE 6-PHOSPHATE PHOSPHATASE"/>
    <property type="match status" value="1"/>
</dbReference>
<dbReference type="PANTHER" id="PTHR43768">
    <property type="entry name" value="TREHALOSE 6-PHOSPHATE PHOSPHATASE"/>
    <property type="match status" value="1"/>
</dbReference>
<dbReference type="NCBIfam" id="TIGR00685">
    <property type="entry name" value="T6PP"/>
    <property type="match status" value="1"/>
</dbReference>
<dbReference type="InterPro" id="IPR044651">
    <property type="entry name" value="OTSB-like"/>
</dbReference>
<dbReference type="GO" id="GO:0004805">
    <property type="term" value="F:trehalose-phosphatase activity"/>
    <property type="evidence" value="ECO:0007669"/>
    <property type="project" value="UniProtKB-EC"/>
</dbReference>
<dbReference type="Proteomes" id="UP001596356">
    <property type="component" value="Unassembled WGS sequence"/>
</dbReference>
<evidence type="ECO:0000256" key="5">
    <source>
        <dbReference type="ARBA" id="ARBA00024179"/>
    </source>
</evidence>
<accession>A0ABW2AXC9</accession>
<comment type="caution">
    <text evidence="7">The sequence shown here is derived from an EMBL/GenBank/DDBJ whole genome shotgun (WGS) entry which is preliminary data.</text>
</comment>
<dbReference type="InterPro" id="IPR006379">
    <property type="entry name" value="HAD-SF_hydro_IIB"/>
</dbReference>
<dbReference type="InterPro" id="IPR023214">
    <property type="entry name" value="HAD_sf"/>
</dbReference>
<comment type="cofactor">
    <cofactor evidence="6">
        <name>Mg(2+)</name>
        <dbReference type="ChEBI" id="CHEBI:18420"/>
    </cofactor>
</comment>
<name>A0ABW2AXC9_9MICO</name>
<keyword evidence="4 6" id="KW-0378">Hydrolase</keyword>
<evidence type="ECO:0000256" key="3">
    <source>
        <dbReference type="ARBA" id="ARBA00008770"/>
    </source>
</evidence>
<keyword evidence="6" id="KW-0479">Metal-binding</keyword>
<dbReference type="RefSeq" id="WP_377824297.1">
    <property type="nucleotide sequence ID" value="NZ_JBHSWJ010000002.1"/>
</dbReference>
<reference evidence="8" key="1">
    <citation type="journal article" date="2019" name="Int. J. Syst. Evol. Microbiol.">
        <title>The Global Catalogue of Microorganisms (GCM) 10K type strain sequencing project: providing services to taxonomists for standard genome sequencing and annotation.</title>
        <authorList>
            <consortium name="The Broad Institute Genomics Platform"/>
            <consortium name="The Broad Institute Genome Sequencing Center for Infectious Disease"/>
            <person name="Wu L."/>
            <person name="Ma J."/>
        </authorList>
    </citation>
    <scope>NUCLEOTIDE SEQUENCE [LARGE SCALE GENOMIC DNA]</scope>
    <source>
        <strain evidence="8">NBRC 106593</strain>
    </source>
</reference>
<dbReference type="EC" id="3.1.3.12" evidence="6"/>
<sequence>MTDLTAALKEYAARSPLVVASDFDGVLAPIVADPMAARALPSSLAALRALADLDQVTVALVSGRDLSTLRHLTGLAEDEPIVLIGSHGAQSSDPQLIAAEFDAAARQRLDAAEAVIAGVAAAHPGSRVEGKPTGVVLHTRGMPAEQEVAALRDAREKAAALEDVVVIAGKSILEVQVVDVSKGAALQALSTSRDAAATLYLGDDLTDETAFEALSGDPANVTIKVGDGDTAAAFRVADPQGVAETLTTLTGVLAR</sequence>
<dbReference type="Gene3D" id="3.40.50.1000">
    <property type="entry name" value="HAD superfamily/HAD-like"/>
    <property type="match status" value="1"/>
</dbReference>
<dbReference type="Pfam" id="PF02358">
    <property type="entry name" value="Trehalose_PPase"/>
    <property type="match status" value="1"/>
</dbReference>
<keyword evidence="8" id="KW-1185">Reference proteome</keyword>
<keyword evidence="6" id="KW-0460">Magnesium</keyword>
<evidence type="ECO:0000256" key="6">
    <source>
        <dbReference type="RuleBase" id="RU361117"/>
    </source>
</evidence>
<evidence type="ECO:0000256" key="4">
    <source>
        <dbReference type="ARBA" id="ARBA00022801"/>
    </source>
</evidence>
<dbReference type="InterPro" id="IPR003337">
    <property type="entry name" value="Trehalose_PPase"/>
</dbReference>
<dbReference type="InterPro" id="IPR036412">
    <property type="entry name" value="HAD-like_sf"/>
</dbReference>
<dbReference type="EMBL" id="JBHSWJ010000002">
    <property type="protein sequence ID" value="MFC6715293.1"/>
    <property type="molecule type" value="Genomic_DNA"/>
</dbReference>
<evidence type="ECO:0000256" key="1">
    <source>
        <dbReference type="ARBA" id="ARBA00000500"/>
    </source>
</evidence>
<comment type="catalytic activity">
    <reaction evidence="1 6">
        <text>alpha,alpha-trehalose 6-phosphate + H2O = alpha,alpha-trehalose + phosphate</text>
        <dbReference type="Rhea" id="RHEA:23420"/>
        <dbReference type="ChEBI" id="CHEBI:15377"/>
        <dbReference type="ChEBI" id="CHEBI:16551"/>
        <dbReference type="ChEBI" id="CHEBI:43474"/>
        <dbReference type="ChEBI" id="CHEBI:58429"/>
        <dbReference type="EC" id="3.1.3.12"/>
    </reaction>
</comment>
<organism evidence="7 8">
    <name type="scientific">Branchiibius cervicis</name>
    <dbReference type="NCBI Taxonomy" id="908252"/>
    <lineage>
        <taxon>Bacteria</taxon>
        <taxon>Bacillati</taxon>
        <taxon>Actinomycetota</taxon>
        <taxon>Actinomycetes</taxon>
        <taxon>Micrococcales</taxon>
        <taxon>Dermacoccaceae</taxon>
        <taxon>Branchiibius</taxon>
    </lineage>
</organism>
<comment type="pathway">
    <text evidence="2 6">Glycan biosynthesis; trehalose biosynthesis.</text>
</comment>